<gene>
    <name evidence="2" type="ORF">EC1118_1J11_2322g</name>
</gene>
<accession>C8ZBI8</accession>
<dbReference type="EMBL" id="FN393075">
    <property type="protein sequence ID" value="CAY80754.2"/>
    <property type="molecule type" value="Genomic_DNA"/>
</dbReference>
<dbReference type="AlphaFoldDB" id="C8ZBI8"/>
<evidence type="ECO:0000313" key="3">
    <source>
        <dbReference type="Proteomes" id="UP000000286"/>
    </source>
</evidence>
<evidence type="ECO:0000256" key="1">
    <source>
        <dbReference type="SAM" id="MobiDB-lite"/>
    </source>
</evidence>
<feature type="region of interest" description="Disordered" evidence="1">
    <location>
        <begin position="48"/>
        <end position="73"/>
    </location>
</feature>
<evidence type="ECO:0000313" key="2">
    <source>
        <dbReference type="EMBL" id="CAY80754.2"/>
    </source>
</evidence>
<protein>
    <submittedName>
        <fullName evidence="2">EC1118_1J11_2322p</fullName>
    </submittedName>
</protein>
<sequence length="73" mass="7936">MAGSGLFFKWANNKHAKSVCKPSSLQINSLEKVKPGIIPLFFNQKMEAKEPEKKTPSMEAKATSLSPNKASAS</sequence>
<dbReference type="SMR" id="C8ZBI8"/>
<dbReference type="HOGENOM" id="CLU_201365_0_0_1"/>
<organism evidence="2 3">
    <name type="scientific">Saccharomyces cerevisiae (strain Lalvin EC1118 / Prise de mousse)</name>
    <name type="common">Baker's yeast</name>
    <dbReference type="NCBI Taxonomy" id="643680"/>
    <lineage>
        <taxon>Eukaryota</taxon>
        <taxon>Fungi</taxon>
        <taxon>Dikarya</taxon>
        <taxon>Ascomycota</taxon>
        <taxon>Saccharomycotina</taxon>
        <taxon>Saccharomycetes</taxon>
        <taxon>Saccharomycetales</taxon>
        <taxon>Saccharomycetaceae</taxon>
        <taxon>Saccharomyces</taxon>
    </lineage>
</organism>
<feature type="compositionally biased region" description="Polar residues" evidence="1">
    <location>
        <begin position="63"/>
        <end position="73"/>
    </location>
</feature>
<proteinExistence type="predicted"/>
<dbReference type="Proteomes" id="UP000000286">
    <property type="component" value="Chromosome X"/>
</dbReference>
<name>C8ZBI8_YEAS8</name>
<reference evidence="2 3" key="1">
    <citation type="journal article" date="2009" name="Proc. Natl. Acad. Sci. U.S.A.">
        <title>Eukaryote-to-eukaryote gene transfer events revealed by the genome sequence of the wine yeast Saccharomyces cerevisiae EC1118.</title>
        <authorList>
            <person name="Novo M."/>
            <person name="Bigey F."/>
            <person name="Beyne E."/>
            <person name="Galeote V."/>
            <person name="Gavory F."/>
            <person name="Mallet S."/>
            <person name="Cambot B."/>
            <person name="Legras J.L."/>
            <person name="Wincker P."/>
            <person name="Casaregola S."/>
            <person name="Dequin S."/>
        </authorList>
    </citation>
    <scope>NUCLEOTIDE SEQUENCE [LARGE SCALE GENOMIC DNA]</scope>
    <source>
        <strain evidence="3">Lalvin EC1118 / Prise de mousse</strain>
    </source>
</reference>